<reference evidence="1" key="1">
    <citation type="submission" date="2022-08" db="EMBL/GenBank/DDBJ databases">
        <authorList>
            <person name="Kallberg Y."/>
            <person name="Tangrot J."/>
            <person name="Rosling A."/>
        </authorList>
    </citation>
    <scope>NUCLEOTIDE SEQUENCE</scope>
    <source>
        <strain evidence="1">Wild A</strain>
    </source>
</reference>
<gene>
    <name evidence="1" type="ORF">FWILDA_LOCUS18598</name>
</gene>
<dbReference type="AlphaFoldDB" id="A0A9W4TCG8"/>
<evidence type="ECO:0000313" key="2">
    <source>
        <dbReference type="Proteomes" id="UP001153678"/>
    </source>
</evidence>
<dbReference type="EMBL" id="CAMKVN010018788">
    <property type="protein sequence ID" value="CAI2198489.1"/>
    <property type="molecule type" value="Genomic_DNA"/>
</dbReference>
<comment type="caution">
    <text evidence="1">The sequence shown here is derived from an EMBL/GenBank/DDBJ whole genome shotgun (WGS) entry which is preliminary data.</text>
</comment>
<keyword evidence="2" id="KW-1185">Reference proteome</keyword>
<proteinExistence type="predicted"/>
<protein>
    <submittedName>
        <fullName evidence="1">12884_t:CDS:1</fullName>
    </submittedName>
</protein>
<organism evidence="1 2">
    <name type="scientific">Funneliformis geosporum</name>
    <dbReference type="NCBI Taxonomy" id="1117311"/>
    <lineage>
        <taxon>Eukaryota</taxon>
        <taxon>Fungi</taxon>
        <taxon>Fungi incertae sedis</taxon>
        <taxon>Mucoromycota</taxon>
        <taxon>Glomeromycotina</taxon>
        <taxon>Glomeromycetes</taxon>
        <taxon>Glomerales</taxon>
        <taxon>Glomeraceae</taxon>
        <taxon>Funneliformis</taxon>
    </lineage>
</organism>
<evidence type="ECO:0000313" key="1">
    <source>
        <dbReference type="EMBL" id="CAI2198489.1"/>
    </source>
</evidence>
<accession>A0A9W4TCG8</accession>
<feature type="non-terminal residue" evidence="1">
    <location>
        <position position="1"/>
    </location>
</feature>
<sequence>KRIIPQKFSEKQVAKFRKEYIKQVKSTKIEYLEIRVQKLINMIQKQRKKIITALSPLLPEGELLQELIKVYLEFIEFKNLEADSADYNKRCNNYEDRYWKYIINCKKN</sequence>
<dbReference type="Proteomes" id="UP001153678">
    <property type="component" value="Unassembled WGS sequence"/>
</dbReference>
<name>A0A9W4TCG8_9GLOM</name>